<sequence length="170" mass="19226">MEVLEALRERRSIRSYLNMPIEHEKLSRVLEAARISPTAKNRQEWKFIVVKDEEVKGRLLPAVNGRKFVVEAPVIIVACATESSFVMPCGQPAYTVDLSIAMSYMILEAQELGLGTCWIGGFSEKQVKEILEIPENVRVVAMTPLGYPAERPNAKPRKALEEIVCYDKYK</sequence>
<organism evidence="4 5">
    <name type="scientific">Clostridium malenominatum</name>
    <dbReference type="NCBI Taxonomy" id="1539"/>
    <lineage>
        <taxon>Bacteria</taxon>
        <taxon>Bacillati</taxon>
        <taxon>Bacillota</taxon>
        <taxon>Clostridia</taxon>
        <taxon>Eubacteriales</taxon>
        <taxon>Clostridiaceae</taxon>
        <taxon>Clostridium</taxon>
    </lineage>
</organism>
<reference evidence="4 5" key="1">
    <citation type="journal article" date="2019" name="Int. J. Syst. Evol. Microbiol.">
        <title>The Global Catalogue of Microorganisms (GCM) 10K type strain sequencing project: providing services to taxonomists for standard genome sequencing and annotation.</title>
        <authorList>
            <consortium name="The Broad Institute Genomics Platform"/>
            <consortium name="The Broad Institute Genome Sequencing Center for Infectious Disease"/>
            <person name="Wu L."/>
            <person name="Ma J."/>
        </authorList>
    </citation>
    <scope>NUCLEOTIDE SEQUENCE [LARGE SCALE GENOMIC DNA]</scope>
    <source>
        <strain evidence="4 5">JCM 1405</strain>
    </source>
</reference>
<comment type="caution">
    <text evidence="4">The sequence shown here is derived from an EMBL/GenBank/DDBJ whole genome shotgun (WGS) entry which is preliminary data.</text>
</comment>
<evidence type="ECO:0000256" key="2">
    <source>
        <dbReference type="ARBA" id="ARBA00023002"/>
    </source>
</evidence>
<evidence type="ECO:0000313" key="4">
    <source>
        <dbReference type="EMBL" id="GAA0725220.1"/>
    </source>
</evidence>
<proteinExistence type="inferred from homology"/>
<dbReference type="PANTHER" id="PTHR43673">
    <property type="entry name" value="NAD(P)H NITROREDUCTASE YDGI-RELATED"/>
    <property type="match status" value="1"/>
</dbReference>
<keyword evidence="2" id="KW-0560">Oxidoreductase</keyword>
<comment type="similarity">
    <text evidence="1">Belongs to the nitroreductase family.</text>
</comment>
<dbReference type="Proteomes" id="UP001500339">
    <property type="component" value="Unassembled WGS sequence"/>
</dbReference>
<dbReference type="EMBL" id="BAAACF010000001">
    <property type="protein sequence ID" value="GAA0725220.1"/>
    <property type="molecule type" value="Genomic_DNA"/>
</dbReference>
<protein>
    <submittedName>
        <fullName evidence="4">Nitroreductase family protein</fullName>
    </submittedName>
</protein>
<dbReference type="SUPFAM" id="SSF55469">
    <property type="entry name" value="FMN-dependent nitroreductase-like"/>
    <property type="match status" value="1"/>
</dbReference>
<evidence type="ECO:0000313" key="5">
    <source>
        <dbReference type="Proteomes" id="UP001500339"/>
    </source>
</evidence>
<keyword evidence="5" id="KW-1185">Reference proteome</keyword>
<dbReference type="Pfam" id="PF00881">
    <property type="entry name" value="Nitroreductase"/>
    <property type="match status" value="2"/>
</dbReference>
<dbReference type="CDD" id="cd02139">
    <property type="entry name" value="nitroreductase"/>
    <property type="match status" value="1"/>
</dbReference>
<dbReference type="InterPro" id="IPR029479">
    <property type="entry name" value="Nitroreductase"/>
</dbReference>
<gene>
    <name evidence="4" type="ORF">GCM10008905_20180</name>
</gene>
<name>A0ABN1J0Y5_9CLOT</name>
<evidence type="ECO:0000256" key="1">
    <source>
        <dbReference type="ARBA" id="ARBA00007118"/>
    </source>
</evidence>
<dbReference type="Gene3D" id="3.40.109.10">
    <property type="entry name" value="NADH Oxidase"/>
    <property type="match status" value="1"/>
</dbReference>
<dbReference type="RefSeq" id="WP_343769301.1">
    <property type="nucleotide sequence ID" value="NZ_BAAACF010000001.1"/>
</dbReference>
<dbReference type="PANTHER" id="PTHR43673:SF10">
    <property type="entry name" value="NADH DEHYDROGENASE_NAD(P)H NITROREDUCTASE XCC3605-RELATED"/>
    <property type="match status" value="1"/>
</dbReference>
<feature type="domain" description="Nitroreductase" evidence="3">
    <location>
        <begin position="7"/>
        <end position="65"/>
    </location>
</feature>
<evidence type="ECO:0000259" key="3">
    <source>
        <dbReference type="Pfam" id="PF00881"/>
    </source>
</evidence>
<accession>A0ABN1J0Y5</accession>
<feature type="domain" description="Nitroreductase" evidence="3">
    <location>
        <begin position="68"/>
        <end position="147"/>
    </location>
</feature>
<dbReference type="InterPro" id="IPR000415">
    <property type="entry name" value="Nitroreductase-like"/>
</dbReference>